<name>A0A6M5YPW4_9BACT</name>
<dbReference type="RefSeq" id="WP_171471146.1">
    <property type="nucleotide sequence ID" value="NZ_CP053452.2"/>
</dbReference>
<evidence type="ECO:0000313" key="3">
    <source>
        <dbReference type="Proteomes" id="UP000503447"/>
    </source>
</evidence>
<dbReference type="KEGG" id="ftj:FTUN_2891"/>
<dbReference type="Proteomes" id="UP000503447">
    <property type="component" value="Chromosome"/>
</dbReference>
<dbReference type="EMBL" id="CP053452">
    <property type="protein sequence ID" value="QJW95343.1"/>
    <property type="molecule type" value="Genomic_DNA"/>
</dbReference>
<keyword evidence="1" id="KW-0472">Membrane</keyword>
<dbReference type="AlphaFoldDB" id="A0A6M5YPW4"/>
<reference evidence="3" key="1">
    <citation type="submission" date="2020-05" db="EMBL/GenBank/DDBJ databases">
        <title>Frigoriglobus tundricola gen. nov., sp. nov., a psychrotolerant cellulolytic planctomycete of the family Gemmataceae with two divergent copies of 16S rRNA gene.</title>
        <authorList>
            <person name="Kulichevskaya I.S."/>
            <person name="Ivanova A.A."/>
            <person name="Naumoff D.G."/>
            <person name="Beletsky A.V."/>
            <person name="Rijpstra W.I.C."/>
            <person name="Sinninghe Damste J.S."/>
            <person name="Mardanov A.V."/>
            <person name="Ravin N.V."/>
            <person name="Dedysh S.N."/>
        </authorList>
    </citation>
    <scope>NUCLEOTIDE SEQUENCE [LARGE SCALE GENOMIC DNA]</scope>
    <source>
        <strain evidence="3">PL17</strain>
    </source>
</reference>
<feature type="transmembrane region" description="Helical" evidence="1">
    <location>
        <begin position="343"/>
        <end position="364"/>
    </location>
</feature>
<protein>
    <submittedName>
        <fullName evidence="2">Uncharacterized protein</fullName>
    </submittedName>
</protein>
<evidence type="ECO:0000313" key="2">
    <source>
        <dbReference type="EMBL" id="QJW95343.1"/>
    </source>
</evidence>
<organism evidence="2 3">
    <name type="scientific">Frigoriglobus tundricola</name>
    <dbReference type="NCBI Taxonomy" id="2774151"/>
    <lineage>
        <taxon>Bacteria</taxon>
        <taxon>Pseudomonadati</taxon>
        <taxon>Planctomycetota</taxon>
        <taxon>Planctomycetia</taxon>
        <taxon>Gemmatales</taxon>
        <taxon>Gemmataceae</taxon>
        <taxon>Frigoriglobus</taxon>
    </lineage>
</organism>
<proteinExistence type="predicted"/>
<keyword evidence="1" id="KW-0812">Transmembrane</keyword>
<sequence length="381" mass="41859">MGRVAIVGLGVAILTVVFVSDGRASLHHPTDPMAVPVNANGEPEALPFNEFLRRRLVLRNEFNEKWPLEFPDPKDPARKLKSDRGILKDRIDQERKVPNRTQEQSIALAVDLLRFGKADEADGVLVGKQRQGYLGNITLAHIAAAQANPDQKLKSLNWPRALDHLSIATDEVPPKEFPGLTPQQLAWQVKLNRTVLMKFMRLRLEEARGPKHPLEDELPDRIFDVNFVNASGAYEPGVLAPGEAAKLPPDAIATAQQLALWFPGDTRLYWLLAELYAAKGEFAAARKIMNECVDSGTYSNRKALMQHREAVARAADAKGAAPDEALIGPPADQPAEPPPDVPFTMNAVWVYFGAVAALALFALFRAVTKKRKGAADCGPIR</sequence>
<accession>A0A6M5YPW4</accession>
<gene>
    <name evidence="2" type="ORF">FTUN_2891</name>
</gene>
<evidence type="ECO:0000256" key="1">
    <source>
        <dbReference type="SAM" id="Phobius"/>
    </source>
</evidence>
<keyword evidence="3" id="KW-1185">Reference proteome</keyword>
<keyword evidence="1" id="KW-1133">Transmembrane helix</keyword>